<keyword evidence="1" id="KW-0436">Ligase</keyword>
<accession>G0UBZ9</accession>
<name>G0UBZ9_TRYVY</name>
<sequence length="722" mass="81365">MQGHEHMHSDGTAGHSDKPNDDEGQLRRVGDLMERFGCTFESAYRTAQRHRDNMGACEEEMETKMRPCLVAIEVRHRQRAYLKDLVSKSVTVDSFQLPFFRPEMLHEHPKLFPTLTWEEVMRLINKNGGIRVFFIDVDQYPACGQEAYERFYQDSIIAEGFLDILAFVTSTDGLAPLVDFLHHRHFGQSRGPVCSSGSGVTSLSSSPSENTAHDLQAKTRRTRILLGNDTRTSVTQRQNKEGMQLTLKEHGLQYIKGVSGRSADVVKELRREADIQFPVIVKPISGAGSEFVTLCYNDEDIDVAFGVSVGVKTTQNTEASYMMLQEYIQGHEYVVNVVTYQGVHVVSDVWRSWKYPYSVHSSRLRPSLEHKLTIAYNALGEGRQPLAVDTTVLLYDRVEFVHDLAQLPEESEERRVVAYTLKCLDALGMRQGCSHCELRVDCRSDSPNFNTPVLIELNARMLGDVPRATKFVGYDQHTLIVYLVMCAAAISEETSFEHAKSLGFASELSRETGAGDGAEEARSLLPWPPAPLLYRSLSADVTRHVLFLSAEQESHLCPPGFKAVQSLRTFNSFTRGSLLERMKTGETLTVSKTFDLLSSPGAIVLEGTSEEILQDTEYIRRVENNISSEWMSLLERAITALCSIRLPLSSHTIELADISTAHQQEWFHELGEDVVTAITEYQAARQDFIDYFTQSEPPLFIPLAFDKFFSALGVREVIYSWQ</sequence>
<dbReference type="AlphaFoldDB" id="G0UBZ9"/>
<dbReference type="PANTHER" id="PTHR43585">
    <property type="entry name" value="FUMIPYRROLE BIOSYNTHESIS PROTEIN C"/>
    <property type="match status" value="1"/>
</dbReference>
<dbReference type="EMBL" id="HE573027">
    <property type="protein sequence ID" value="CCC53347.1"/>
    <property type="molecule type" value="Genomic_DNA"/>
</dbReference>
<keyword evidence="2 4" id="KW-0547">Nucleotide-binding</keyword>
<evidence type="ECO:0000256" key="5">
    <source>
        <dbReference type="SAM" id="MobiDB-lite"/>
    </source>
</evidence>
<feature type="region of interest" description="Disordered" evidence="5">
    <location>
        <begin position="1"/>
        <end position="25"/>
    </location>
</feature>
<dbReference type="InterPro" id="IPR052032">
    <property type="entry name" value="ATP-dep_AA_Ligase"/>
</dbReference>
<dbReference type="GO" id="GO:0005524">
    <property type="term" value="F:ATP binding"/>
    <property type="evidence" value="ECO:0007669"/>
    <property type="project" value="UniProtKB-UniRule"/>
</dbReference>
<organism evidence="7">
    <name type="scientific">Trypanosoma vivax (strain Y486)</name>
    <dbReference type="NCBI Taxonomy" id="1055687"/>
    <lineage>
        <taxon>Eukaryota</taxon>
        <taxon>Discoba</taxon>
        <taxon>Euglenozoa</taxon>
        <taxon>Kinetoplastea</taxon>
        <taxon>Metakinetoplastina</taxon>
        <taxon>Trypanosomatida</taxon>
        <taxon>Trypanosomatidae</taxon>
        <taxon>Trypanosoma</taxon>
        <taxon>Duttonella</taxon>
    </lineage>
</organism>
<dbReference type="PROSITE" id="PS50975">
    <property type="entry name" value="ATP_GRASP"/>
    <property type="match status" value="1"/>
</dbReference>
<dbReference type="PANTHER" id="PTHR43585:SF2">
    <property type="entry name" value="ATP-GRASP ENZYME FSQD"/>
    <property type="match status" value="1"/>
</dbReference>
<dbReference type="GO" id="GO:0016874">
    <property type="term" value="F:ligase activity"/>
    <property type="evidence" value="ECO:0007669"/>
    <property type="project" value="UniProtKB-KW"/>
</dbReference>
<keyword evidence="3 4" id="KW-0067">ATP-binding</keyword>
<evidence type="ECO:0000259" key="6">
    <source>
        <dbReference type="PROSITE" id="PS50975"/>
    </source>
</evidence>
<dbReference type="Gene3D" id="3.30.470.20">
    <property type="entry name" value="ATP-grasp fold, B domain"/>
    <property type="match status" value="1"/>
</dbReference>
<dbReference type="GO" id="GO:0046872">
    <property type="term" value="F:metal ion binding"/>
    <property type="evidence" value="ECO:0007669"/>
    <property type="project" value="InterPro"/>
</dbReference>
<dbReference type="VEuPathDB" id="TriTrypDB:TvY486_1108310"/>
<dbReference type="SUPFAM" id="SSF56059">
    <property type="entry name" value="Glutathione synthetase ATP-binding domain-like"/>
    <property type="match status" value="1"/>
</dbReference>
<dbReference type="InterPro" id="IPR011761">
    <property type="entry name" value="ATP-grasp"/>
</dbReference>
<evidence type="ECO:0000256" key="4">
    <source>
        <dbReference type="PROSITE-ProRule" id="PRU00409"/>
    </source>
</evidence>
<proteinExistence type="predicted"/>
<evidence type="ECO:0000256" key="3">
    <source>
        <dbReference type="ARBA" id="ARBA00022840"/>
    </source>
</evidence>
<protein>
    <recommendedName>
        <fullName evidence="6">ATP-grasp domain-containing protein</fullName>
    </recommendedName>
</protein>
<evidence type="ECO:0000256" key="1">
    <source>
        <dbReference type="ARBA" id="ARBA00022598"/>
    </source>
</evidence>
<evidence type="ECO:0000313" key="7">
    <source>
        <dbReference type="EMBL" id="CCC53347.1"/>
    </source>
</evidence>
<gene>
    <name evidence="7" type="ORF">TVY486_1108310</name>
</gene>
<feature type="domain" description="ATP-grasp" evidence="6">
    <location>
        <begin position="244"/>
        <end position="485"/>
    </location>
</feature>
<reference evidence="7" key="1">
    <citation type="journal article" date="2012" name="Proc. Natl. Acad. Sci. U.S.A.">
        <title>Antigenic diversity is generated by distinct evolutionary mechanisms in African trypanosome species.</title>
        <authorList>
            <person name="Jackson A.P."/>
            <person name="Berry A."/>
            <person name="Aslett M."/>
            <person name="Allison H.C."/>
            <person name="Burton P."/>
            <person name="Vavrova-Anderson J."/>
            <person name="Brown R."/>
            <person name="Browne H."/>
            <person name="Corton N."/>
            <person name="Hauser H."/>
            <person name="Gamble J."/>
            <person name="Gilderthorp R."/>
            <person name="Marcello L."/>
            <person name="McQuillan J."/>
            <person name="Otto T.D."/>
            <person name="Quail M.A."/>
            <person name="Sanders M.J."/>
            <person name="van Tonder A."/>
            <person name="Ginger M.L."/>
            <person name="Field M.C."/>
            <person name="Barry J.D."/>
            <person name="Hertz-Fowler C."/>
            <person name="Berriman M."/>
        </authorList>
    </citation>
    <scope>NUCLEOTIDE SEQUENCE</scope>
    <source>
        <strain evidence="7">Y486</strain>
    </source>
</reference>
<evidence type="ECO:0000256" key="2">
    <source>
        <dbReference type="ARBA" id="ARBA00022741"/>
    </source>
</evidence>